<keyword evidence="1 3" id="KW-0863">Zinc-finger</keyword>
<protein>
    <submittedName>
        <fullName evidence="6">RING-type domain-containing protein</fullName>
    </submittedName>
</protein>
<dbReference type="SMART" id="SM00184">
    <property type="entry name" value="RING"/>
    <property type="match status" value="1"/>
</dbReference>
<keyword evidence="2" id="KW-0862">Zinc</keyword>
<dbReference type="Proteomes" id="UP000887540">
    <property type="component" value="Unplaced"/>
</dbReference>
<name>A0A914D4X1_9BILA</name>
<keyword evidence="1 3" id="KW-0479">Metal-binding</keyword>
<dbReference type="GO" id="GO:0008270">
    <property type="term" value="F:zinc ion binding"/>
    <property type="evidence" value="ECO:0007669"/>
    <property type="project" value="UniProtKB-KW"/>
</dbReference>
<proteinExistence type="predicted"/>
<organism evidence="5 6">
    <name type="scientific">Acrobeloides nanus</name>
    <dbReference type="NCBI Taxonomy" id="290746"/>
    <lineage>
        <taxon>Eukaryota</taxon>
        <taxon>Metazoa</taxon>
        <taxon>Ecdysozoa</taxon>
        <taxon>Nematoda</taxon>
        <taxon>Chromadorea</taxon>
        <taxon>Rhabditida</taxon>
        <taxon>Tylenchina</taxon>
        <taxon>Cephalobomorpha</taxon>
        <taxon>Cephaloboidea</taxon>
        <taxon>Cephalobidae</taxon>
        <taxon>Acrobeloides</taxon>
    </lineage>
</organism>
<sequence>MYRWVLFDEFPFNINLDDEMDQHFRNFMQTRPMVRPRRMSRYVVEPRTIVANSTTTSNEPSKRTQKSDKEPICCICLIKKVEMVLIPCGHYKYCEKCAENIKTCSICRTKIIGRQKVYA</sequence>
<dbReference type="SUPFAM" id="SSF57850">
    <property type="entry name" value="RING/U-box"/>
    <property type="match status" value="1"/>
</dbReference>
<dbReference type="Pfam" id="PF13920">
    <property type="entry name" value="zf-C3HC4_3"/>
    <property type="match status" value="1"/>
</dbReference>
<feature type="domain" description="RING-type" evidence="4">
    <location>
        <begin position="73"/>
        <end position="108"/>
    </location>
</feature>
<evidence type="ECO:0000256" key="1">
    <source>
        <dbReference type="ARBA" id="ARBA00022771"/>
    </source>
</evidence>
<reference evidence="6" key="1">
    <citation type="submission" date="2022-11" db="UniProtKB">
        <authorList>
            <consortium name="WormBaseParasite"/>
        </authorList>
    </citation>
    <scope>IDENTIFICATION</scope>
</reference>
<dbReference type="PROSITE" id="PS50089">
    <property type="entry name" value="ZF_RING_2"/>
    <property type="match status" value="1"/>
</dbReference>
<accession>A0A914D4X1</accession>
<evidence type="ECO:0000256" key="2">
    <source>
        <dbReference type="ARBA" id="ARBA00022833"/>
    </source>
</evidence>
<dbReference type="PANTHER" id="PTHR14879">
    <property type="entry name" value="CASPASE REGULATOR, RING FINGER DOMAIN-CONTAINING"/>
    <property type="match status" value="1"/>
</dbReference>
<dbReference type="InterPro" id="IPR001841">
    <property type="entry name" value="Znf_RING"/>
</dbReference>
<dbReference type="InterPro" id="IPR051728">
    <property type="entry name" value="RING-FYVE_E3_ubiquitin-ligase"/>
</dbReference>
<evidence type="ECO:0000256" key="3">
    <source>
        <dbReference type="PROSITE-ProRule" id="PRU00175"/>
    </source>
</evidence>
<keyword evidence="5" id="KW-1185">Reference proteome</keyword>
<dbReference type="AlphaFoldDB" id="A0A914D4X1"/>
<dbReference type="WBParaSite" id="ACRNAN_scaffold1785.g30377.t1">
    <property type="protein sequence ID" value="ACRNAN_scaffold1785.g30377.t1"/>
    <property type="gene ID" value="ACRNAN_scaffold1785.g30377"/>
</dbReference>
<evidence type="ECO:0000259" key="4">
    <source>
        <dbReference type="PROSITE" id="PS50089"/>
    </source>
</evidence>
<dbReference type="PANTHER" id="PTHR14879:SF5">
    <property type="entry name" value="RING-TYPE DOMAIN-CONTAINING PROTEIN"/>
    <property type="match status" value="1"/>
</dbReference>
<dbReference type="InterPro" id="IPR013083">
    <property type="entry name" value="Znf_RING/FYVE/PHD"/>
</dbReference>
<evidence type="ECO:0000313" key="5">
    <source>
        <dbReference type="Proteomes" id="UP000887540"/>
    </source>
</evidence>
<dbReference type="Gene3D" id="3.30.40.10">
    <property type="entry name" value="Zinc/RING finger domain, C3HC4 (zinc finger)"/>
    <property type="match status" value="1"/>
</dbReference>
<evidence type="ECO:0000313" key="6">
    <source>
        <dbReference type="WBParaSite" id="ACRNAN_scaffold1785.g30377.t1"/>
    </source>
</evidence>